<dbReference type="EMBL" id="ABXU01000021">
    <property type="protein sequence ID" value="EEB34657.1"/>
    <property type="molecule type" value="Genomic_DNA"/>
</dbReference>
<dbReference type="HOGENOM" id="CLU_3226096_0_0_7"/>
<comment type="caution">
    <text evidence="1">The sequence shown here is derived from an EMBL/GenBank/DDBJ whole genome shotgun (WGS) entry which is preliminary data.</text>
</comment>
<feature type="non-terminal residue" evidence="1">
    <location>
        <position position="1"/>
    </location>
</feature>
<gene>
    <name evidence="1" type="ORF">DESPIG_00531</name>
</gene>
<evidence type="ECO:0000313" key="2">
    <source>
        <dbReference type="Proteomes" id="UP000003676"/>
    </source>
</evidence>
<dbReference type="AlphaFoldDB" id="B6WR50"/>
<organism evidence="1 2">
    <name type="scientific">Desulfovibrio piger ATCC 29098</name>
    <dbReference type="NCBI Taxonomy" id="411464"/>
    <lineage>
        <taxon>Bacteria</taxon>
        <taxon>Pseudomonadati</taxon>
        <taxon>Thermodesulfobacteriota</taxon>
        <taxon>Desulfovibrionia</taxon>
        <taxon>Desulfovibrionales</taxon>
        <taxon>Desulfovibrionaceae</taxon>
        <taxon>Desulfovibrio</taxon>
    </lineage>
</organism>
<sequence>RFCSILTDYSINIPERQAKLLTFFCALPCIFHKDFCRRRVSAV</sequence>
<reference evidence="1 2" key="2">
    <citation type="submission" date="2008-10" db="EMBL/GenBank/DDBJ databases">
        <authorList>
            <person name="Fulton L."/>
            <person name="Clifton S."/>
            <person name="Fulton B."/>
            <person name="Xu J."/>
            <person name="Minx P."/>
            <person name="Pepin K.H."/>
            <person name="Johnson M."/>
            <person name="Bhonagiri V."/>
            <person name="Nash W.E."/>
            <person name="Mardis E.R."/>
            <person name="Wilson R.K."/>
        </authorList>
    </citation>
    <scope>NUCLEOTIDE SEQUENCE [LARGE SCALE GENOMIC DNA]</scope>
    <source>
        <strain evidence="1 2">ATCC 29098</strain>
    </source>
</reference>
<accession>B6WR50</accession>
<evidence type="ECO:0000313" key="1">
    <source>
        <dbReference type="EMBL" id="EEB34657.1"/>
    </source>
</evidence>
<name>B6WR50_9BACT</name>
<proteinExistence type="predicted"/>
<protein>
    <submittedName>
        <fullName evidence="1">Uncharacterized protein</fullName>
    </submittedName>
</protein>
<dbReference type="Proteomes" id="UP000003676">
    <property type="component" value="Unassembled WGS sequence"/>
</dbReference>
<reference evidence="1 2" key="1">
    <citation type="submission" date="2008-10" db="EMBL/GenBank/DDBJ databases">
        <title>Draft genome sequence of Desulvovibrio piger (ATCC 29098).</title>
        <authorList>
            <person name="Sudarsanam P."/>
            <person name="Ley R."/>
            <person name="Guruge J."/>
            <person name="Turnbaugh P.J."/>
            <person name="Mahowald M."/>
            <person name="Liep D."/>
            <person name="Gordon J."/>
        </authorList>
    </citation>
    <scope>NUCLEOTIDE SEQUENCE [LARGE SCALE GENOMIC DNA]</scope>
    <source>
        <strain evidence="1 2">ATCC 29098</strain>
    </source>
</reference>